<dbReference type="PANTHER" id="PTHR43777:SF1">
    <property type="entry name" value="MOLYBDENUM COFACTOR CYTIDYLYLTRANSFERASE"/>
    <property type="match status" value="1"/>
</dbReference>
<accession>A0A1A3KRR1</accession>
<dbReference type="Pfam" id="PF12804">
    <property type="entry name" value="NTP_transf_3"/>
    <property type="match status" value="1"/>
</dbReference>
<proteinExistence type="predicted"/>
<comment type="caution">
    <text evidence="2">The sequence shown here is derived from an EMBL/GenBank/DDBJ whole genome shotgun (WGS) entry which is preliminary data.</text>
</comment>
<dbReference type="RefSeq" id="WP_065139643.1">
    <property type="nucleotide sequence ID" value="NZ_LZLM01000058.1"/>
</dbReference>
<name>A0A1A3KRR1_MYCAS</name>
<protein>
    <submittedName>
        <fullName evidence="2">Molybdopterin-guanine dinucleotide biosynthesis protein MobA</fullName>
    </submittedName>
</protein>
<dbReference type="SUPFAM" id="SSF53448">
    <property type="entry name" value="Nucleotide-diphospho-sugar transferases"/>
    <property type="match status" value="1"/>
</dbReference>
<evidence type="ECO:0000313" key="3">
    <source>
        <dbReference type="Proteomes" id="UP000093925"/>
    </source>
</evidence>
<gene>
    <name evidence="2" type="ORF">A5640_09805</name>
</gene>
<dbReference type="PANTHER" id="PTHR43777">
    <property type="entry name" value="MOLYBDENUM COFACTOR CYTIDYLYLTRANSFERASE"/>
    <property type="match status" value="1"/>
</dbReference>
<dbReference type="InterPro" id="IPR029044">
    <property type="entry name" value="Nucleotide-diphossugar_trans"/>
</dbReference>
<evidence type="ECO:0000259" key="1">
    <source>
        <dbReference type="Pfam" id="PF12804"/>
    </source>
</evidence>
<feature type="domain" description="MobA-like NTP transferase" evidence="1">
    <location>
        <begin position="6"/>
        <end position="159"/>
    </location>
</feature>
<dbReference type="InterPro" id="IPR025877">
    <property type="entry name" value="MobA-like_NTP_Trfase"/>
</dbReference>
<dbReference type="AlphaFoldDB" id="A0A1A3KRR1"/>
<sequence length="179" mass="18368">MGVVAGVLLAAGAGRRYGKPKVLVDGWLASAVAALRGGGCDVVLVVLGAAQVPLPDGIIGVTASDWQIGLSASVRAGLTEASAVGAEYAVLHVVDTPDVGAAVVTRVVQRALGSRSGLAQAYYGYRPGHPVVIARRYFDEVMACVAGDRGAGPFLRRRGDVEVVHCEDLASGVDYDEPV</sequence>
<dbReference type="Proteomes" id="UP000093925">
    <property type="component" value="Unassembled WGS sequence"/>
</dbReference>
<dbReference type="GO" id="GO:0016779">
    <property type="term" value="F:nucleotidyltransferase activity"/>
    <property type="evidence" value="ECO:0007669"/>
    <property type="project" value="UniProtKB-ARBA"/>
</dbReference>
<organism evidence="2 3">
    <name type="scientific">Mycobacterium asiaticum</name>
    <dbReference type="NCBI Taxonomy" id="1790"/>
    <lineage>
        <taxon>Bacteria</taxon>
        <taxon>Bacillati</taxon>
        <taxon>Actinomycetota</taxon>
        <taxon>Actinomycetes</taxon>
        <taxon>Mycobacteriales</taxon>
        <taxon>Mycobacteriaceae</taxon>
        <taxon>Mycobacterium</taxon>
    </lineage>
</organism>
<reference evidence="2 3" key="1">
    <citation type="submission" date="2016-06" db="EMBL/GenBank/DDBJ databases">
        <authorList>
            <person name="Kjaerup R.B."/>
            <person name="Dalgaard T.S."/>
            <person name="Juul-Madsen H.R."/>
        </authorList>
    </citation>
    <scope>NUCLEOTIDE SEQUENCE [LARGE SCALE GENOMIC DNA]</scope>
    <source>
        <strain evidence="2 3">1276495.2</strain>
    </source>
</reference>
<dbReference type="EMBL" id="LZLM01000058">
    <property type="protein sequence ID" value="OBJ86641.1"/>
    <property type="molecule type" value="Genomic_DNA"/>
</dbReference>
<dbReference type="Gene3D" id="3.90.550.10">
    <property type="entry name" value="Spore Coat Polysaccharide Biosynthesis Protein SpsA, Chain A"/>
    <property type="match status" value="1"/>
</dbReference>
<evidence type="ECO:0000313" key="2">
    <source>
        <dbReference type="EMBL" id="OBJ86641.1"/>
    </source>
</evidence>